<evidence type="ECO:0000256" key="2">
    <source>
        <dbReference type="ARBA" id="ARBA00022980"/>
    </source>
</evidence>
<dbReference type="PRINTS" id="PR00971">
    <property type="entry name" value="RIBOSOMALS10"/>
</dbReference>
<evidence type="ECO:0000256" key="3">
    <source>
        <dbReference type="ARBA" id="ARBA00023274"/>
    </source>
</evidence>
<evidence type="ECO:0000259" key="5">
    <source>
        <dbReference type="SMART" id="SM01403"/>
    </source>
</evidence>
<comment type="function">
    <text evidence="4">Involved in the binding of tRNA to the ribosomes.</text>
</comment>
<dbReference type="GO" id="GO:0006412">
    <property type="term" value="P:translation"/>
    <property type="evidence" value="ECO:0007669"/>
    <property type="project" value="UniProtKB-UniRule"/>
</dbReference>
<dbReference type="Pfam" id="PF00338">
    <property type="entry name" value="Ribosomal_S10"/>
    <property type="match status" value="1"/>
</dbReference>
<dbReference type="NCBIfam" id="TIGR01049">
    <property type="entry name" value="rpsJ_bact"/>
    <property type="match status" value="1"/>
</dbReference>
<dbReference type="InterPro" id="IPR036838">
    <property type="entry name" value="Ribosomal_uS10_dom_sf"/>
</dbReference>
<feature type="domain" description="Small ribosomal subunit protein uS10" evidence="5">
    <location>
        <begin position="8"/>
        <end position="103"/>
    </location>
</feature>
<keyword evidence="3 4" id="KW-0687">Ribonucleoprotein</keyword>
<evidence type="ECO:0000256" key="1">
    <source>
        <dbReference type="ARBA" id="ARBA00007102"/>
    </source>
</evidence>
<dbReference type="GO" id="GO:0003735">
    <property type="term" value="F:structural constituent of ribosome"/>
    <property type="evidence" value="ECO:0007669"/>
    <property type="project" value="InterPro"/>
</dbReference>
<evidence type="ECO:0000313" key="6">
    <source>
        <dbReference type="EMBL" id="AKQ05015.1"/>
    </source>
</evidence>
<dbReference type="GO" id="GO:0000049">
    <property type="term" value="F:tRNA binding"/>
    <property type="evidence" value="ECO:0007669"/>
    <property type="project" value="UniProtKB-UniRule"/>
</dbReference>
<comment type="subunit">
    <text evidence="4">Part of the 30S ribosomal subunit.</text>
</comment>
<dbReference type="SUPFAM" id="SSF54999">
    <property type="entry name" value="Ribosomal protein S10"/>
    <property type="match status" value="1"/>
</dbReference>
<reference evidence="6" key="1">
    <citation type="journal article" date="2015" name="ISME J.">
        <title>Aquifer environment selects for microbial species cohorts in sediment and groundwater.</title>
        <authorList>
            <person name="Hug L.A."/>
            <person name="Thomas B.C."/>
            <person name="Brown C.T."/>
            <person name="Frischkorn K.R."/>
            <person name="Williams K.H."/>
            <person name="Tringe S.G."/>
            <person name="Banfield J.F."/>
        </authorList>
    </citation>
    <scope>NUCLEOTIDE SEQUENCE</scope>
</reference>
<dbReference type="SMART" id="SM01403">
    <property type="entry name" value="Ribosomal_S10"/>
    <property type="match status" value="1"/>
</dbReference>
<gene>
    <name evidence="4" type="primary">rpsJ</name>
</gene>
<evidence type="ECO:0000256" key="4">
    <source>
        <dbReference type="HAMAP-Rule" id="MF_00508"/>
    </source>
</evidence>
<dbReference type="EMBL" id="KT007056">
    <property type="protein sequence ID" value="AKQ05015.1"/>
    <property type="molecule type" value="Genomic_DNA"/>
</dbReference>
<protein>
    <recommendedName>
        <fullName evidence="4">Small ribosomal subunit protein uS10</fullName>
    </recommendedName>
</protein>
<name>A0A0H4TDL8_9BACT</name>
<dbReference type="AlphaFoldDB" id="A0A0H4TDL8"/>
<sequence>MAGLRRLRVKLKSYDHRVIDEAVVKIIDTAMATGAKIKGPIPLPTKRTLIPIVPSTSRGIKNAQEHFEVLVHKRLVDILDPSSRTIDSLSNLDLPAGVSIEIKM</sequence>
<dbReference type="PROSITE" id="PS00361">
    <property type="entry name" value="RIBOSOMAL_S10"/>
    <property type="match status" value="1"/>
</dbReference>
<organism evidence="6">
    <name type="scientific">uncultured Microgenomates bacterium Rifle_16ft_4_minimus_954</name>
    <dbReference type="NCBI Taxonomy" id="1665122"/>
    <lineage>
        <taxon>Bacteria</taxon>
        <taxon>Candidatus Microgenomatota</taxon>
        <taxon>environmental samples</taxon>
    </lineage>
</organism>
<keyword evidence="2 4" id="KW-0689">Ribosomal protein</keyword>
<dbReference type="InterPro" id="IPR018268">
    <property type="entry name" value="Ribosomal_uS10_CS"/>
</dbReference>
<comment type="similarity">
    <text evidence="1 4">Belongs to the universal ribosomal protein uS10 family.</text>
</comment>
<dbReference type="InterPro" id="IPR027486">
    <property type="entry name" value="Ribosomal_uS10_dom"/>
</dbReference>
<dbReference type="GO" id="GO:1990904">
    <property type="term" value="C:ribonucleoprotein complex"/>
    <property type="evidence" value="ECO:0007669"/>
    <property type="project" value="UniProtKB-KW"/>
</dbReference>
<dbReference type="GO" id="GO:0005840">
    <property type="term" value="C:ribosome"/>
    <property type="evidence" value="ECO:0007669"/>
    <property type="project" value="UniProtKB-KW"/>
</dbReference>
<proteinExistence type="inferred from homology"/>
<accession>A0A0H4TDL8</accession>
<dbReference type="NCBIfam" id="NF001861">
    <property type="entry name" value="PRK00596.1"/>
    <property type="match status" value="1"/>
</dbReference>
<dbReference type="Gene3D" id="3.30.70.600">
    <property type="entry name" value="Ribosomal protein S10 domain"/>
    <property type="match status" value="1"/>
</dbReference>
<dbReference type="HAMAP" id="MF_00508">
    <property type="entry name" value="Ribosomal_uS10"/>
    <property type="match status" value="1"/>
</dbReference>
<dbReference type="PANTHER" id="PTHR11700">
    <property type="entry name" value="30S RIBOSOMAL PROTEIN S10 FAMILY MEMBER"/>
    <property type="match status" value="1"/>
</dbReference>
<dbReference type="InterPro" id="IPR001848">
    <property type="entry name" value="Ribosomal_uS10"/>
</dbReference>